<feature type="transmembrane region" description="Helical" evidence="1">
    <location>
        <begin position="435"/>
        <end position="456"/>
    </location>
</feature>
<dbReference type="OrthoDB" id="64243at2759"/>
<evidence type="ECO:0000256" key="1">
    <source>
        <dbReference type="SAM" id="Phobius"/>
    </source>
</evidence>
<proteinExistence type="predicted"/>
<keyword evidence="1" id="KW-0812">Transmembrane</keyword>
<dbReference type="Proteomes" id="UP000794436">
    <property type="component" value="Unassembled WGS sequence"/>
</dbReference>
<name>A0A8K1FP17_PYTOL</name>
<feature type="transmembrane region" description="Helical" evidence="1">
    <location>
        <begin position="257"/>
        <end position="279"/>
    </location>
</feature>
<evidence type="ECO:0000313" key="3">
    <source>
        <dbReference type="Proteomes" id="UP000794436"/>
    </source>
</evidence>
<feature type="transmembrane region" description="Helical" evidence="1">
    <location>
        <begin position="409"/>
        <end position="429"/>
    </location>
</feature>
<accession>A0A8K1FP17</accession>
<keyword evidence="3" id="KW-1185">Reference proteome</keyword>
<keyword evidence="1" id="KW-1133">Transmembrane helix</keyword>
<dbReference type="EMBL" id="SPLM01000036">
    <property type="protein sequence ID" value="TMW66452.1"/>
    <property type="molecule type" value="Genomic_DNA"/>
</dbReference>
<gene>
    <name evidence="2" type="ORF">Poli38472_004217</name>
</gene>
<organism evidence="2 3">
    <name type="scientific">Pythium oligandrum</name>
    <name type="common">Mycoparasitic fungus</name>
    <dbReference type="NCBI Taxonomy" id="41045"/>
    <lineage>
        <taxon>Eukaryota</taxon>
        <taxon>Sar</taxon>
        <taxon>Stramenopiles</taxon>
        <taxon>Oomycota</taxon>
        <taxon>Peronosporomycetes</taxon>
        <taxon>Pythiales</taxon>
        <taxon>Pythiaceae</taxon>
        <taxon>Pythium</taxon>
    </lineage>
</organism>
<keyword evidence="1" id="KW-0472">Membrane</keyword>
<sequence>MGHWAGTTTLRASPVFDLLGQVTTPRKDALFLESKMNTSFSGCSAPLFARNIYNASFLGVLSSALIRDAAYNLTFLKTMEVILPIVDCTFPTVVSGAGSALRIFYLMRNKTKTDDVALLTFSASLQDYRIPKQRQSGAAAVATISLIWDMREAKITQYFAIAQGYPFQAVSFQVYTLLGNTVEHEWILESIPSNPLMQTPKELYTSRRTGFYINTEKEQSNVLSRYWAMDDDPMSIITQIRLQGGPVLWDSWSWVHFIHLLFMVDTLANVLVLFVVTYWNIRAGKIWIGDAFVTVSTTLPYRAGLILLSWMFNGFWTLFEFSFSFAGSVSKVQDIYTCIDIMHADLFTLFLGYSSLAGVLLRERIDPALTVLTFEIWFAYRVEIARKLPSTAHVLTQFAKKDYDLSTKYLTGLSVLPSPMGLWTIHPLYSRSPHLMFVALLPIFSSFTFILIFIIFRKIYRRIFPEKIVMEHGSGNSTSNYDQLDALKLNLTMFEVATGAELQKRVGVMSDYENCVYIKGVTYASADGIYCNGYVIANGKYLIATRDIWTIIMMKIVRMRFKNVYAYEVTGTTVQQTARLVYPETIAWRDLMRLNVSMLA</sequence>
<evidence type="ECO:0000313" key="2">
    <source>
        <dbReference type="EMBL" id="TMW66452.1"/>
    </source>
</evidence>
<feature type="transmembrane region" description="Helical" evidence="1">
    <location>
        <begin position="299"/>
        <end position="319"/>
    </location>
</feature>
<protein>
    <submittedName>
        <fullName evidence="2">Uncharacterized protein</fullName>
    </submittedName>
</protein>
<dbReference type="AlphaFoldDB" id="A0A8K1FP17"/>
<reference evidence="2" key="1">
    <citation type="submission" date="2019-03" db="EMBL/GenBank/DDBJ databases">
        <title>Long read genome sequence of the mycoparasitic Pythium oligandrum ATCC 38472 isolated from sugarbeet rhizosphere.</title>
        <authorList>
            <person name="Gaulin E."/>
        </authorList>
    </citation>
    <scope>NUCLEOTIDE SEQUENCE</scope>
    <source>
        <strain evidence="2">ATCC 38472_TT</strain>
    </source>
</reference>
<comment type="caution">
    <text evidence="2">The sequence shown here is derived from an EMBL/GenBank/DDBJ whole genome shotgun (WGS) entry which is preliminary data.</text>
</comment>